<evidence type="ECO:0000313" key="1">
    <source>
        <dbReference type="EMBL" id="ODQ63068.1"/>
    </source>
</evidence>
<keyword evidence="2" id="KW-1185">Reference proteome</keyword>
<organism evidence="1 2">
    <name type="scientific">Nadsonia fulvescens var. elongata DSM 6958</name>
    <dbReference type="NCBI Taxonomy" id="857566"/>
    <lineage>
        <taxon>Eukaryota</taxon>
        <taxon>Fungi</taxon>
        <taxon>Dikarya</taxon>
        <taxon>Ascomycota</taxon>
        <taxon>Saccharomycotina</taxon>
        <taxon>Dipodascomycetes</taxon>
        <taxon>Dipodascales</taxon>
        <taxon>Dipodascales incertae sedis</taxon>
        <taxon>Nadsonia</taxon>
    </lineage>
</organism>
<accession>A0A1E3PCG1</accession>
<sequence length="130" mass="14270">VYQFGFASVQRRMVGVFARIVPVVGLFRQAFDDISLVQAIAVAQVTVVVSVGRVWLSVVSVFHTRARVLVVQLDTKQLKGAVVQVAFDVHVGVELGIGVHAEVELRIVVVERHEHHKGMTQAQSSRGKAF</sequence>
<name>A0A1E3PCG1_9ASCO</name>
<evidence type="ECO:0000313" key="2">
    <source>
        <dbReference type="Proteomes" id="UP000095009"/>
    </source>
</evidence>
<reference evidence="1 2" key="1">
    <citation type="journal article" date="2016" name="Proc. Natl. Acad. Sci. U.S.A.">
        <title>Comparative genomics of biotechnologically important yeasts.</title>
        <authorList>
            <person name="Riley R."/>
            <person name="Haridas S."/>
            <person name="Wolfe K.H."/>
            <person name="Lopes M.R."/>
            <person name="Hittinger C.T."/>
            <person name="Goeker M."/>
            <person name="Salamov A.A."/>
            <person name="Wisecaver J.H."/>
            <person name="Long T.M."/>
            <person name="Calvey C.H."/>
            <person name="Aerts A.L."/>
            <person name="Barry K.W."/>
            <person name="Choi C."/>
            <person name="Clum A."/>
            <person name="Coughlan A.Y."/>
            <person name="Deshpande S."/>
            <person name="Douglass A.P."/>
            <person name="Hanson S.J."/>
            <person name="Klenk H.-P."/>
            <person name="LaButti K.M."/>
            <person name="Lapidus A."/>
            <person name="Lindquist E.A."/>
            <person name="Lipzen A.M."/>
            <person name="Meier-Kolthoff J.P."/>
            <person name="Ohm R.A."/>
            <person name="Otillar R.P."/>
            <person name="Pangilinan J.L."/>
            <person name="Peng Y."/>
            <person name="Rokas A."/>
            <person name="Rosa C.A."/>
            <person name="Scheuner C."/>
            <person name="Sibirny A.A."/>
            <person name="Slot J.C."/>
            <person name="Stielow J.B."/>
            <person name="Sun H."/>
            <person name="Kurtzman C.P."/>
            <person name="Blackwell M."/>
            <person name="Grigoriev I.V."/>
            <person name="Jeffries T.W."/>
        </authorList>
    </citation>
    <scope>NUCLEOTIDE SEQUENCE [LARGE SCALE GENOMIC DNA]</scope>
    <source>
        <strain evidence="1 2">DSM 6958</strain>
    </source>
</reference>
<gene>
    <name evidence="1" type="ORF">NADFUDRAFT_53717</name>
</gene>
<proteinExistence type="predicted"/>
<feature type="non-terminal residue" evidence="1">
    <location>
        <position position="1"/>
    </location>
</feature>
<dbReference type="EMBL" id="KV454416">
    <property type="protein sequence ID" value="ODQ63068.1"/>
    <property type="molecule type" value="Genomic_DNA"/>
</dbReference>
<dbReference type="Proteomes" id="UP000095009">
    <property type="component" value="Unassembled WGS sequence"/>
</dbReference>
<dbReference type="AlphaFoldDB" id="A0A1E3PCG1"/>
<protein>
    <submittedName>
        <fullName evidence="1">Uncharacterized protein</fullName>
    </submittedName>
</protein>